<evidence type="ECO:0000259" key="1">
    <source>
        <dbReference type="Pfam" id="PF00501"/>
    </source>
</evidence>
<dbReference type="Proteomes" id="UP001460888">
    <property type="component" value="Unassembled WGS sequence"/>
</dbReference>
<dbReference type="Pfam" id="PF00501">
    <property type="entry name" value="AMP-binding"/>
    <property type="match status" value="1"/>
</dbReference>
<dbReference type="EMBL" id="APND01000005">
    <property type="protein sequence ID" value="MES1930758.1"/>
    <property type="molecule type" value="Genomic_DNA"/>
</dbReference>
<gene>
    <name evidence="3" type="ORF">SADO_15959</name>
</gene>
<dbReference type="InterPro" id="IPR000873">
    <property type="entry name" value="AMP-dep_synth/lig_dom"/>
</dbReference>
<evidence type="ECO:0000313" key="3">
    <source>
        <dbReference type="EMBL" id="MES1930758.1"/>
    </source>
</evidence>
<dbReference type="InterPro" id="IPR045851">
    <property type="entry name" value="AMP-bd_C_sf"/>
</dbReference>
<feature type="domain" description="AMP-dependent synthetase/ligase" evidence="1">
    <location>
        <begin position="14"/>
        <end position="402"/>
    </location>
</feature>
<dbReference type="Pfam" id="PF13193">
    <property type="entry name" value="AMP-binding_C"/>
    <property type="match status" value="1"/>
</dbReference>
<dbReference type="PANTHER" id="PTHR43767">
    <property type="entry name" value="LONG-CHAIN-FATTY-ACID--COA LIGASE"/>
    <property type="match status" value="1"/>
</dbReference>
<dbReference type="InterPro" id="IPR050237">
    <property type="entry name" value="ATP-dep_AMP-bd_enzyme"/>
</dbReference>
<comment type="caution">
    <text evidence="3">The sequence shown here is derived from an EMBL/GenBank/DDBJ whole genome shotgun (WGS) entry which is preliminary data.</text>
</comment>
<dbReference type="Gene3D" id="3.30.300.30">
    <property type="match status" value="1"/>
</dbReference>
<proteinExistence type="predicted"/>
<dbReference type="InterPro" id="IPR020845">
    <property type="entry name" value="AMP-binding_CS"/>
</dbReference>
<dbReference type="GO" id="GO:0016874">
    <property type="term" value="F:ligase activity"/>
    <property type="evidence" value="ECO:0007669"/>
    <property type="project" value="UniProtKB-KW"/>
</dbReference>
<reference evidence="3 4" key="1">
    <citation type="submission" date="2013-03" db="EMBL/GenBank/DDBJ databases">
        <title>Salinisphaera dokdonensis CL-ES53 Genome Sequencing.</title>
        <authorList>
            <person name="Li C."/>
            <person name="Lai Q."/>
            <person name="Shao Z."/>
        </authorList>
    </citation>
    <scope>NUCLEOTIDE SEQUENCE [LARGE SCALE GENOMIC DNA]</scope>
    <source>
        <strain evidence="3 4">CL-ES53</strain>
    </source>
</reference>
<dbReference type="PROSITE" id="PS00455">
    <property type="entry name" value="AMP_BINDING"/>
    <property type="match status" value="1"/>
</dbReference>
<evidence type="ECO:0000259" key="2">
    <source>
        <dbReference type="Pfam" id="PF13193"/>
    </source>
</evidence>
<keyword evidence="3" id="KW-0436">Ligase</keyword>
<dbReference type="SUPFAM" id="SSF56801">
    <property type="entry name" value="Acetyl-CoA synthetase-like"/>
    <property type="match status" value="1"/>
</dbReference>
<dbReference type="InterPro" id="IPR025110">
    <property type="entry name" value="AMP-bd_C"/>
</dbReference>
<dbReference type="InterPro" id="IPR042099">
    <property type="entry name" value="ANL_N_sf"/>
</dbReference>
<name>A0ABV2B5P5_9GAMM</name>
<keyword evidence="4" id="KW-1185">Reference proteome</keyword>
<sequence>MPEVDAESLAQTIEAHAKTAPNAPCLEYLGVSISYGELDRWANRFANLLKDLGAGRGDVVGCHLPNTPQYVIALVAASKLGCAASGVSPLLTAPELKYQVEDAGIRFLVTLDRLYETALGPNDGKLPNLKAAIVCSPIDFLPGWKKTLAHLLKKVPKFKLPSTQQLNLIEFWPAINGADDTRVSSEVAMDDVVLIQYTGGTTGKPKGAELTLRNTQSNAAQSEAMVHYEVGTETFASVFPYFHVAGLGVCLMGLRNRAKLIVVPDPRDLKSFCKAMQAHPPTFFGNVPTLYQMLLGEPEFAKVDYSNLKIAVSGAGPMPAELIPKIEAIIGRGKFCEVYGLTETSPLLTMNPLGKAKPGTIGVALAGTDIRIVDAETGDEEMPVDEPGELIANGPQVFGGYLGLPEETAKALRDFDGKRFFYTGDIAKRDADGYFTICDRSKDMLIVGGYKVFSVEVENALKAMDEIDLSAVIGKPDAERAGNDQVNLYVQLSAEAQSQPQDQVKERIMAFCREHLAPYKVPKQIHVIDEIPLTPVGKVDKKALRN</sequence>
<evidence type="ECO:0000313" key="4">
    <source>
        <dbReference type="Proteomes" id="UP001460888"/>
    </source>
</evidence>
<feature type="domain" description="AMP-binding enzyme C-terminal" evidence="2">
    <location>
        <begin position="456"/>
        <end position="538"/>
    </location>
</feature>
<organism evidence="3 4">
    <name type="scientific">Salinisphaera dokdonensis CL-ES53</name>
    <dbReference type="NCBI Taxonomy" id="1304272"/>
    <lineage>
        <taxon>Bacteria</taxon>
        <taxon>Pseudomonadati</taxon>
        <taxon>Pseudomonadota</taxon>
        <taxon>Gammaproteobacteria</taxon>
        <taxon>Salinisphaerales</taxon>
        <taxon>Salinisphaeraceae</taxon>
        <taxon>Salinisphaera</taxon>
    </lineage>
</organism>
<protein>
    <submittedName>
        <fullName evidence="3">AMP-dependent synthetase and ligase</fullName>
    </submittedName>
</protein>
<accession>A0ABV2B5P5</accession>
<dbReference type="RefSeq" id="WP_353113251.1">
    <property type="nucleotide sequence ID" value="NZ_APND01000005.1"/>
</dbReference>
<dbReference type="PANTHER" id="PTHR43767:SF1">
    <property type="entry name" value="NONRIBOSOMAL PEPTIDE SYNTHASE PES1 (EUROFUNG)-RELATED"/>
    <property type="match status" value="1"/>
</dbReference>
<dbReference type="Gene3D" id="3.40.50.12780">
    <property type="entry name" value="N-terminal domain of ligase-like"/>
    <property type="match status" value="1"/>
</dbReference>